<dbReference type="PANTHER" id="PTHR16038:SF4">
    <property type="entry name" value="WD REPEAT-CONTAINING PROTEIN 74"/>
    <property type="match status" value="1"/>
</dbReference>
<sequence>MRVIVASDDSGSLKELVFNKGTNTSVQTALQPFHTGVHLSQGLSNRIDKFYKLSETQLLLARHNGAIELVSMKKSAKEVDEAKEPKYDVTEFEVKDIISGLFDQPVLDELISKSKKRSRMEDHFVELYPLKLAKKPLFLAATKSGNLIIVEIDLKAAKIGKMASHKVKAPVEFVTHYDLEKTDNFILAYGGEENLVKLVELSSDFKVISDVWAAKNVPFDSIGLRVPSWDVALRFLKSEKTGVFKFITITKYAHYRKYSTDVEDFRPLQSINMLPKGEQLCSCKIISNTSPLGNFKGTNFEELEFFAADNRRDVYHFNGKGRLLRKMGKGDITGYASHIDVANEYLLQGGLDRYVRVFDLSDHTLLAKIFIGGKVSDVLLLEDGDLQLPLTEKELKKQKKKEAKRKILEAEESSQNEDIWSKLESKKRKVTRLDI</sequence>
<evidence type="ECO:0000313" key="6">
    <source>
        <dbReference type="EMBL" id="CDO95807.1"/>
    </source>
</evidence>
<evidence type="ECO:0000313" key="7">
    <source>
        <dbReference type="Proteomes" id="UP000031516"/>
    </source>
</evidence>
<dbReference type="GO" id="GO:0030687">
    <property type="term" value="C:preribosome, large subunit precursor"/>
    <property type="evidence" value="ECO:0007669"/>
    <property type="project" value="TreeGrafter"/>
</dbReference>
<dbReference type="CDD" id="cd22858">
    <property type="entry name" value="Nsa1"/>
    <property type="match status" value="1"/>
</dbReference>
<protein>
    <recommendedName>
        <fullName evidence="4">Ribosome biogenesis protein NSA1</fullName>
    </recommendedName>
</protein>
<comment type="subcellular location">
    <subcellularLocation>
        <location evidence="2">Nucleus</location>
        <location evidence="2">Nucleolus</location>
    </subcellularLocation>
</comment>
<dbReference type="GO" id="GO:0006364">
    <property type="term" value="P:rRNA processing"/>
    <property type="evidence" value="ECO:0007669"/>
    <property type="project" value="UniProtKB-KW"/>
</dbReference>
<comment type="function">
    <text evidence="1">Involved in the biogenesis of the 60S ribosomal subunit.</text>
</comment>
<dbReference type="GO" id="GO:0042273">
    <property type="term" value="P:ribosomal large subunit biogenesis"/>
    <property type="evidence" value="ECO:0007669"/>
    <property type="project" value="InterPro"/>
</dbReference>
<keyword evidence="7" id="KW-1185">Reference proteome</keyword>
<dbReference type="SUPFAM" id="SSF50978">
    <property type="entry name" value="WD40 repeat-like"/>
    <property type="match status" value="1"/>
</dbReference>
<dbReference type="EMBL" id="CCBQ010000045">
    <property type="protein sequence ID" value="CDO95807.1"/>
    <property type="molecule type" value="Genomic_DNA"/>
</dbReference>
<keyword evidence="5" id="KW-0690">Ribosome biogenesis</keyword>
<gene>
    <name evidence="6" type="ORF">KLDO_g4036</name>
</gene>
<dbReference type="PANTHER" id="PTHR16038">
    <property type="entry name" value="NOP SEVEN ASSOCIATED PROTEIN 1"/>
    <property type="match status" value="1"/>
</dbReference>
<evidence type="ECO:0000256" key="1">
    <source>
        <dbReference type="ARBA" id="ARBA00002889"/>
    </source>
</evidence>
<reference evidence="6 7" key="1">
    <citation type="submission" date="2014-03" db="EMBL/GenBank/DDBJ databases">
        <title>The genome of Kluyveromyces dobzhanskii.</title>
        <authorList>
            <person name="Nystedt B."/>
            <person name="Astrom S."/>
        </authorList>
    </citation>
    <scope>NUCLEOTIDE SEQUENCE [LARGE SCALE GENOMIC DNA]</scope>
    <source>
        <strain evidence="6 7">CBS 2104</strain>
    </source>
</reference>
<evidence type="ECO:0000256" key="3">
    <source>
        <dbReference type="ARBA" id="ARBA00007861"/>
    </source>
</evidence>
<dbReference type="InterPro" id="IPR036322">
    <property type="entry name" value="WD40_repeat_dom_sf"/>
</dbReference>
<dbReference type="AlphaFoldDB" id="A0A0A8LC55"/>
<evidence type="ECO:0000256" key="2">
    <source>
        <dbReference type="ARBA" id="ARBA00004604"/>
    </source>
</evidence>
<dbReference type="Proteomes" id="UP000031516">
    <property type="component" value="Unassembled WGS sequence"/>
</dbReference>
<accession>A0A0A8LC55</accession>
<dbReference type="GO" id="GO:0005730">
    <property type="term" value="C:nucleolus"/>
    <property type="evidence" value="ECO:0007669"/>
    <property type="project" value="UniProtKB-SubCell"/>
</dbReference>
<name>A0A0A8LC55_9SACH</name>
<evidence type="ECO:0000256" key="4">
    <source>
        <dbReference type="ARBA" id="ARBA00014234"/>
    </source>
</evidence>
<evidence type="ECO:0000256" key="5">
    <source>
        <dbReference type="ARBA" id="ARBA00022517"/>
    </source>
</evidence>
<proteinExistence type="inferred from homology"/>
<organism evidence="6 7">
    <name type="scientific">Kluyveromyces dobzhanskii CBS 2104</name>
    <dbReference type="NCBI Taxonomy" id="1427455"/>
    <lineage>
        <taxon>Eukaryota</taxon>
        <taxon>Fungi</taxon>
        <taxon>Dikarya</taxon>
        <taxon>Ascomycota</taxon>
        <taxon>Saccharomycotina</taxon>
        <taxon>Saccharomycetes</taxon>
        <taxon>Saccharomycetales</taxon>
        <taxon>Saccharomycetaceae</taxon>
        <taxon>Kluyveromyces</taxon>
    </lineage>
</organism>
<dbReference type="InterPro" id="IPR037379">
    <property type="entry name" value="WDR74/Nsa1"/>
</dbReference>
<dbReference type="OrthoDB" id="18388at2759"/>
<comment type="similarity">
    <text evidence="3">Belongs to the NSA1 family.</text>
</comment>
<comment type="caution">
    <text evidence="6">The sequence shown here is derived from an EMBL/GenBank/DDBJ whole genome shotgun (WGS) entry which is preliminary data.</text>
</comment>